<dbReference type="OrthoDB" id="4793838at2"/>
<proteinExistence type="predicted"/>
<evidence type="ECO:0000313" key="3">
    <source>
        <dbReference type="EMBL" id="ASK64736.1"/>
    </source>
</evidence>
<feature type="region of interest" description="Disordered" evidence="1">
    <location>
        <begin position="71"/>
        <end position="95"/>
    </location>
</feature>
<dbReference type="EMBL" id="CP022316">
    <property type="protein sequence ID" value="ASK64736.1"/>
    <property type="molecule type" value="Genomic_DNA"/>
</dbReference>
<keyword evidence="2" id="KW-0472">Membrane</keyword>
<dbReference type="KEGG" id="brv:CFK39_01520"/>
<evidence type="ECO:0000313" key="4">
    <source>
        <dbReference type="Proteomes" id="UP000198398"/>
    </source>
</evidence>
<dbReference type="RefSeq" id="WP_089063984.1">
    <property type="nucleotide sequence ID" value="NZ_CP022316.1"/>
</dbReference>
<dbReference type="Proteomes" id="UP000198398">
    <property type="component" value="Chromosome"/>
</dbReference>
<accession>A0A220UA02</accession>
<evidence type="ECO:0000256" key="2">
    <source>
        <dbReference type="SAM" id="Phobius"/>
    </source>
</evidence>
<name>A0A220UA02_9MICO</name>
<organism evidence="3 4">
    <name type="scientific">Brachybacterium avium</name>
    <dbReference type="NCBI Taxonomy" id="2017485"/>
    <lineage>
        <taxon>Bacteria</taxon>
        <taxon>Bacillati</taxon>
        <taxon>Actinomycetota</taxon>
        <taxon>Actinomycetes</taxon>
        <taxon>Micrococcales</taxon>
        <taxon>Dermabacteraceae</taxon>
        <taxon>Brachybacterium</taxon>
    </lineage>
</organism>
<protein>
    <submittedName>
        <fullName evidence="3">Uncharacterized protein</fullName>
    </submittedName>
</protein>
<sequence length="198" mass="20347">MTEPETTPRRGRRARALSPEEQAALEARAAMESAGESSAVPGVRGAVAAPTADAPVPALRKFGRRARIIELSEQPETASAGTEPAVAGSGSDAPVAEDASVATIGRDHDGVELGELSVTEAPEPRPAPRFDGKVLHRPESSAGRLLPWVVWILIAIALVALIVLLLTGVLGPDTAATASPSALSDLSLVHPVLEEPAA</sequence>
<keyword evidence="2" id="KW-1133">Transmembrane helix</keyword>
<feature type="region of interest" description="Disordered" evidence="1">
    <location>
        <begin position="1"/>
        <end position="41"/>
    </location>
</feature>
<dbReference type="AlphaFoldDB" id="A0A220UA02"/>
<keyword evidence="2" id="KW-0812">Transmembrane</keyword>
<gene>
    <name evidence="3" type="ORF">CFK39_01520</name>
</gene>
<evidence type="ECO:0000256" key="1">
    <source>
        <dbReference type="SAM" id="MobiDB-lite"/>
    </source>
</evidence>
<reference evidence="4" key="1">
    <citation type="submission" date="2017-07" db="EMBL/GenBank/DDBJ databases">
        <title>Brachybacterium sp. VR2415.</title>
        <authorList>
            <person name="Tak E.J."/>
            <person name="Bae J.-W."/>
        </authorList>
    </citation>
    <scope>NUCLEOTIDE SEQUENCE [LARGE SCALE GENOMIC DNA]</scope>
    <source>
        <strain evidence="4">VR2415</strain>
    </source>
</reference>
<keyword evidence="4" id="KW-1185">Reference proteome</keyword>
<feature type="compositionally biased region" description="Low complexity" evidence="1">
    <location>
        <begin position="20"/>
        <end position="41"/>
    </location>
</feature>
<feature type="transmembrane region" description="Helical" evidence="2">
    <location>
        <begin position="145"/>
        <end position="170"/>
    </location>
</feature>